<evidence type="ECO:0000256" key="1">
    <source>
        <dbReference type="ARBA" id="ARBA00005662"/>
    </source>
</evidence>
<keyword evidence="6" id="KW-1185">Reference proteome</keyword>
<feature type="domain" description="Capsule synthesis protein CapA" evidence="4">
    <location>
        <begin position="73"/>
        <end position="307"/>
    </location>
</feature>
<comment type="similarity">
    <text evidence="1">Belongs to the CapA family.</text>
</comment>
<reference evidence="5 6" key="1">
    <citation type="submission" date="2018-08" db="EMBL/GenBank/DDBJ databases">
        <title>Sequencing the genomes of 1000 actinobacteria strains.</title>
        <authorList>
            <person name="Klenk H.-P."/>
        </authorList>
    </citation>
    <scope>NUCLEOTIDE SEQUENCE [LARGE SCALE GENOMIC DNA]</scope>
    <source>
        <strain evidence="5 6">DSM 44099</strain>
    </source>
</reference>
<dbReference type="InterPro" id="IPR052169">
    <property type="entry name" value="CW_Biosynth-Accessory"/>
</dbReference>
<keyword evidence="3" id="KW-0732">Signal</keyword>
<dbReference type="RefSeq" id="WP_116072124.1">
    <property type="nucleotide sequence ID" value="NZ_BONB01000011.1"/>
</dbReference>
<evidence type="ECO:0000256" key="2">
    <source>
        <dbReference type="SAM" id="MobiDB-lite"/>
    </source>
</evidence>
<dbReference type="CDD" id="cd07381">
    <property type="entry name" value="MPP_CapA"/>
    <property type="match status" value="1"/>
</dbReference>
<dbReference type="InterPro" id="IPR029052">
    <property type="entry name" value="Metallo-depent_PP-like"/>
</dbReference>
<dbReference type="Proteomes" id="UP000256913">
    <property type="component" value="Unassembled WGS sequence"/>
</dbReference>
<dbReference type="EMBL" id="QUMQ01000001">
    <property type="protein sequence ID" value="REG00528.1"/>
    <property type="molecule type" value="Genomic_DNA"/>
</dbReference>
<comment type="caution">
    <text evidence="5">The sequence shown here is derived from an EMBL/GenBank/DDBJ whole genome shotgun (WGS) entry which is preliminary data.</text>
</comment>
<evidence type="ECO:0000313" key="5">
    <source>
        <dbReference type="EMBL" id="REG00528.1"/>
    </source>
</evidence>
<dbReference type="SMART" id="SM00854">
    <property type="entry name" value="PGA_cap"/>
    <property type="match status" value="1"/>
</dbReference>
<feature type="signal peptide" evidence="3">
    <location>
        <begin position="1"/>
        <end position="23"/>
    </location>
</feature>
<feature type="chain" id="PRO_5039233519" evidence="3">
    <location>
        <begin position="24"/>
        <end position="395"/>
    </location>
</feature>
<dbReference type="Pfam" id="PF09587">
    <property type="entry name" value="PGA_cap"/>
    <property type="match status" value="1"/>
</dbReference>
<evidence type="ECO:0000313" key="6">
    <source>
        <dbReference type="Proteomes" id="UP000256913"/>
    </source>
</evidence>
<feature type="region of interest" description="Disordered" evidence="2">
    <location>
        <begin position="376"/>
        <end position="395"/>
    </location>
</feature>
<dbReference type="Gene3D" id="3.60.21.10">
    <property type="match status" value="1"/>
</dbReference>
<dbReference type="OrthoDB" id="9810718at2"/>
<accession>A0A3D9ZTP1</accession>
<dbReference type="PANTHER" id="PTHR33393:SF13">
    <property type="entry name" value="PGA BIOSYNTHESIS PROTEIN CAPA"/>
    <property type="match status" value="1"/>
</dbReference>
<protein>
    <submittedName>
        <fullName evidence="5">Poly-gamma-glutamate synthesis protein (Capsule biosynthesis protein)</fullName>
    </submittedName>
</protein>
<dbReference type="SUPFAM" id="SSF56300">
    <property type="entry name" value="Metallo-dependent phosphatases"/>
    <property type="match status" value="1"/>
</dbReference>
<proteinExistence type="inferred from homology"/>
<dbReference type="AlphaFoldDB" id="A0A3D9ZTP1"/>
<gene>
    <name evidence="5" type="ORF">DFJ67_6582</name>
</gene>
<evidence type="ECO:0000256" key="3">
    <source>
        <dbReference type="SAM" id="SignalP"/>
    </source>
</evidence>
<dbReference type="PANTHER" id="PTHR33393">
    <property type="entry name" value="POLYGLUTAMINE SYNTHESIS ACCESSORY PROTEIN RV0574C-RELATED"/>
    <property type="match status" value="1"/>
</dbReference>
<dbReference type="InterPro" id="IPR019079">
    <property type="entry name" value="Capsule_synth_CapA"/>
</dbReference>
<organism evidence="5 6">
    <name type="scientific">Asanoa ferruginea</name>
    <dbReference type="NCBI Taxonomy" id="53367"/>
    <lineage>
        <taxon>Bacteria</taxon>
        <taxon>Bacillati</taxon>
        <taxon>Actinomycetota</taxon>
        <taxon>Actinomycetes</taxon>
        <taxon>Micromonosporales</taxon>
        <taxon>Micromonosporaceae</taxon>
        <taxon>Asanoa</taxon>
    </lineage>
</organism>
<evidence type="ECO:0000259" key="4">
    <source>
        <dbReference type="SMART" id="SM00854"/>
    </source>
</evidence>
<sequence length="395" mass="41513">MPFRRTVIVGAAFLLVFGPGLLADAGSGPAAAVRAAPKTTPGTGGAAPAFKLEQWPAPTPAPSAPAWVPRTFTVLASGDVLLHSGLWQNFAPLFRDVAPVVRAADLAICHLETPVGRPGGPFSGYPIFSVPPQIAPALRNTGYDACSTASNHSLDGGAAGIDRTLDALDAVGISHTGTARSAAEAARPTIYDVDGVRVGHVSFTFSFNGLVEPKDKPWLANELDVAALLRQAHNAKAAGAEFVIASIHWGTEYSHEPNAQQRAVARQVLRSPDVDLILGHHAHVVQPFERIGSKWVAYGLGNHVSGQDFSLDTRDGTMARFTVAEVAPGRFQVARAEALPTWMLLGSGPARVLDAARCAANPRNSAALRRDCQASRRRTAGHVSGRAAPGLVVER</sequence>
<name>A0A3D9ZTP1_9ACTN</name>